<evidence type="ECO:0000256" key="2">
    <source>
        <dbReference type="SAM" id="Phobius"/>
    </source>
</evidence>
<organism evidence="3 4">
    <name type="scientific">Psychromonas arctica</name>
    <dbReference type="NCBI Taxonomy" id="168275"/>
    <lineage>
        <taxon>Bacteria</taxon>
        <taxon>Pseudomonadati</taxon>
        <taxon>Pseudomonadota</taxon>
        <taxon>Gammaproteobacteria</taxon>
        <taxon>Alteromonadales</taxon>
        <taxon>Psychromonadaceae</taxon>
        <taxon>Psychromonas</taxon>
    </lineage>
</organism>
<dbReference type="EMBL" id="JBAKBA010000035">
    <property type="protein sequence ID" value="MEL0660184.1"/>
    <property type="molecule type" value="Genomic_DNA"/>
</dbReference>
<evidence type="ECO:0000313" key="3">
    <source>
        <dbReference type="EMBL" id="MEL0660184.1"/>
    </source>
</evidence>
<feature type="coiled-coil region" evidence="1">
    <location>
        <begin position="80"/>
        <end position="135"/>
    </location>
</feature>
<evidence type="ECO:0000256" key="1">
    <source>
        <dbReference type="SAM" id="Coils"/>
    </source>
</evidence>
<keyword evidence="2" id="KW-0472">Membrane</keyword>
<accession>A0ABU9HE52</accession>
<comment type="caution">
    <text evidence="3">The sequence shown here is derived from an EMBL/GenBank/DDBJ whole genome shotgun (WGS) entry which is preliminary data.</text>
</comment>
<gene>
    <name evidence="3" type="ORF">V6255_13685</name>
</gene>
<feature type="transmembrane region" description="Helical" evidence="2">
    <location>
        <begin position="6"/>
        <end position="24"/>
    </location>
</feature>
<dbReference type="Proteomes" id="UP001366060">
    <property type="component" value="Unassembled WGS sequence"/>
</dbReference>
<reference evidence="3 4" key="1">
    <citation type="submission" date="2024-02" db="EMBL/GenBank/DDBJ databases">
        <title>Bacteria isolated from the canopy kelp, Nereocystis luetkeana.</title>
        <authorList>
            <person name="Pfister C.A."/>
            <person name="Younker I.T."/>
            <person name="Light S.H."/>
        </authorList>
    </citation>
    <scope>NUCLEOTIDE SEQUENCE [LARGE SCALE GENOMIC DNA]</scope>
    <source>
        <strain evidence="3 4">TI.2.07</strain>
    </source>
</reference>
<evidence type="ECO:0000313" key="4">
    <source>
        <dbReference type="Proteomes" id="UP001366060"/>
    </source>
</evidence>
<sequence>MNSPFFYILMVNLVVFSANAWFFMEPEGLIAKENSVTVDDEDANIKETHDKVLEDEKPLTIDDILLNLTAEETLAVIKSQTDAQQKIETLKAQLQAELKKTAQRQQAQELQEIKLTTLEEENQRLADKVSTLDNQVNIQESYLAESLKRERQLNDALQKELLKHASLLSSPIDQIKTSIDQKSDLLKTKKTSPGRNGISDAEFIDVAVQTNNIQTDIVDGNEEITLEEKHFSGAVEFGFNYEQENELTKSAEGRLILDYNVVDRYNINNDIKFEFEDEEDEETENEWRWQLQGNYNLDPVNLIFLRSDIQRSQSASYGKEDTFTAGYGHIFFNENNHKFNTEFGPGYKLAEPNDGEDEVSFNEFIIRTKLNYERIVTESLQVTLGSVFELGHKNSVYGVEFKAQNRIYQELYLIFDINYKYNQNVPEESENDELSTGFNLQYAF</sequence>
<proteinExistence type="predicted"/>
<dbReference type="InterPro" id="IPR007433">
    <property type="entry name" value="DUF481"/>
</dbReference>
<keyword evidence="4" id="KW-1185">Reference proteome</keyword>
<keyword evidence="1" id="KW-0175">Coiled coil</keyword>
<protein>
    <submittedName>
        <fullName evidence="3">DUF481 domain-containing protein</fullName>
    </submittedName>
</protein>
<name>A0ABU9HE52_9GAMM</name>
<dbReference type="RefSeq" id="WP_341628660.1">
    <property type="nucleotide sequence ID" value="NZ_JBAKBA010000035.1"/>
</dbReference>
<dbReference type="Pfam" id="PF04338">
    <property type="entry name" value="DUF481"/>
    <property type="match status" value="1"/>
</dbReference>
<keyword evidence="2" id="KW-1133">Transmembrane helix</keyword>
<keyword evidence="2" id="KW-0812">Transmembrane</keyword>